<evidence type="ECO:0000313" key="2">
    <source>
        <dbReference type="EMBL" id="CBH12895.1"/>
    </source>
</evidence>
<dbReference type="GeneID" id="23863076"/>
<proteinExistence type="predicted"/>
<dbReference type="AlphaFoldDB" id="C9ZU09"/>
<dbReference type="Proteomes" id="UP000002316">
    <property type="component" value="Chromosome 7"/>
</dbReference>
<dbReference type="RefSeq" id="XP_011775174.1">
    <property type="nucleotide sequence ID" value="XM_011776872.1"/>
</dbReference>
<name>C9ZU09_TRYB9</name>
<evidence type="ECO:0000256" key="1">
    <source>
        <dbReference type="SAM" id="MobiDB-lite"/>
    </source>
</evidence>
<dbReference type="KEGG" id="tbg:TbgDal_VII7730"/>
<dbReference type="EMBL" id="FN554970">
    <property type="protein sequence ID" value="CBH12895.1"/>
    <property type="molecule type" value="Genomic_DNA"/>
</dbReference>
<evidence type="ECO:0000313" key="3">
    <source>
        <dbReference type="Proteomes" id="UP000002316"/>
    </source>
</evidence>
<accession>C9ZU09</accession>
<gene>
    <name evidence="2" type="ORF">TbgDal_VII7730</name>
</gene>
<sequence length="100" mass="11257">MMVIIIITDGENVSTQRAAISVPHTFLSPFPPFFLLIPGSKGGEKQKHLTFPPFHQVLLITPQCERTRAHLQLLRPSLPPTLPLLTHNRSQKRLSERGTN</sequence>
<protein>
    <submittedName>
        <fullName evidence="2">Uncharacterized protein</fullName>
    </submittedName>
</protein>
<reference evidence="3" key="1">
    <citation type="journal article" date="2010" name="PLoS Negl. Trop. Dis.">
        <title>The genome sequence of Trypanosoma brucei gambiense, causative agent of chronic human african trypanosomiasis.</title>
        <authorList>
            <person name="Jackson A.P."/>
            <person name="Sanders M."/>
            <person name="Berry A."/>
            <person name="McQuillan J."/>
            <person name="Aslett M.A."/>
            <person name="Quail M.A."/>
            <person name="Chukualim B."/>
            <person name="Capewell P."/>
            <person name="MacLeod A."/>
            <person name="Melville S.E."/>
            <person name="Gibson W."/>
            <person name="Barry J.D."/>
            <person name="Berriman M."/>
            <person name="Hertz-Fowler C."/>
        </authorList>
    </citation>
    <scope>NUCLEOTIDE SEQUENCE [LARGE SCALE GENOMIC DNA]</scope>
    <source>
        <strain evidence="3">MHOM/CI/86/DAL972</strain>
    </source>
</reference>
<organism evidence="2 3">
    <name type="scientific">Trypanosoma brucei gambiense (strain MHOM/CI/86/DAL972)</name>
    <dbReference type="NCBI Taxonomy" id="679716"/>
    <lineage>
        <taxon>Eukaryota</taxon>
        <taxon>Discoba</taxon>
        <taxon>Euglenozoa</taxon>
        <taxon>Kinetoplastea</taxon>
        <taxon>Metakinetoplastina</taxon>
        <taxon>Trypanosomatida</taxon>
        <taxon>Trypanosomatidae</taxon>
        <taxon>Trypanosoma</taxon>
    </lineage>
</organism>
<feature type="region of interest" description="Disordered" evidence="1">
    <location>
        <begin position="78"/>
        <end position="100"/>
    </location>
</feature>